<dbReference type="GO" id="GO:0016757">
    <property type="term" value="F:glycosyltransferase activity"/>
    <property type="evidence" value="ECO:0007669"/>
    <property type="project" value="InterPro"/>
</dbReference>
<dbReference type="Gene3D" id="3.40.50.2000">
    <property type="entry name" value="Glycogen Phosphorylase B"/>
    <property type="match status" value="2"/>
</dbReference>
<gene>
    <name evidence="3" type="ORF">F4693_002147</name>
</gene>
<reference evidence="3 4" key="2">
    <citation type="submission" date="2020-08" db="EMBL/GenBank/DDBJ databases">
        <authorList>
            <person name="Partida-Martinez L."/>
            <person name="Huntemann M."/>
            <person name="Clum A."/>
            <person name="Wang J."/>
            <person name="Palaniappan K."/>
            <person name="Ritter S."/>
            <person name="Chen I.-M."/>
            <person name="Stamatis D."/>
            <person name="Reddy T."/>
            <person name="O'Malley R."/>
            <person name="Daum C."/>
            <person name="Shapiro N."/>
            <person name="Ivanova N."/>
            <person name="Kyrpides N."/>
            <person name="Woyke T."/>
        </authorList>
    </citation>
    <scope>NUCLEOTIDE SEQUENCE [LARGE SCALE GENOMIC DNA]</scope>
    <source>
        <strain evidence="3 4">AS3.13</strain>
    </source>
</reference>
<evidence type="ECO:0000313" key="3">
    <source>
        <dbReference type="EMBL" id="MBB6505160.1"/>
    </source>
</evidence>
<dbReference type="InterPro" id="IPR028098">
    <property type="entry name" value="Glyco_trans_4-like_N"/>
</dbReference>
<dbReference type="Pfam" id="PF13439">
    <property type="entry name" value="Glyco_transf_4"/>
    <property type="match status" value="1"/>
</dbReference>
<dbReference type="AlphaFoldDB" id="A0A7X0MPK0"/>
<protein>
    <submittedName>
        <fullName evidence="3">Glycosyltransferase involved in cell wall biosynthesis</fullName>
    </submittedName>
</protein>
<dbReference type="RefSeq" id="WP_184505797.1">
    <property type="nucleotide sequence ID" value="NZ_JACHBT010000010.1"/>
</dbReference>
<dbReference type="Pfam" id="PF00534">
    <property type="entry name" value="Glycos_transf_1"/>
    <property type="match status" value="1"/>
</dbReference>
<dbReference type="Proteomes" id="UP000522313">
    <property type="component" value="Unassembled WGS sequence"/>
</dbReference>
<dbReference type="CDD" id="cd03801">
    <property type="entry name" value="GT4_PimA-like"/>
    <property type="match status" value="1"/>
</dbReference>
<dbReference type="PANTHER" id="PTHR12526">
    <property type="entry name" value="GLYCOSYLTRANSFERASE"/>
    <property type="match status" value="1"/>
</dbReference>
<keyword evidence="3" id="KW-0808">Transferase</keyword>
<name>A0A7X0MPK0_9SPHN</name>
<dbReference type="EMBL" id="JACHBT010000010">
    <property type="protein sequence ID" value="MBB6505160.1"/>
    <property type="molecule type" value="Genomic_DNA"/>
</dbReference>
<reference evidence="3 4" key="1">
    <citation type="submission" date="2020-08" db="EMBL/GenBank/DDBJ databases">
        <title>The Agave Microbiome: Exploring the role of microbial communities in plant adaptations to desert environments.</title>
        <authorList>
            <person name="Partida-Martinez L.P."/>
        </authorList>
    </citation>
    <scope>NUCLEOTIDE SEQUENCE [LARGE SCALE GENOMIC DNA]</scope>
    <source>
        <strain evidence="3 4">AS3.13</strain>
    </source>
</reference>
<accession>A0A7X0MPK0</accession>
<evidence type="ECO:0000259" key="2">
    <source>
        <dbReference type="Pfam" id="PF13439"/>
    </source>
</evidence>
<feature type="domain" description="Glycosyltransferase subfamily 4-like N-terminal" evidence="2">
    <location>
        <begin position="16"/>
        <end position="176"/>
    </location>
</feature>
<evidence type="ECO:0000259" key="1">
    <source>
        <dbReference type="Pfam" id="PF00534"/>
    </source>
</evidence>
<feature type="domain" description="Glycosyl transferase family 1" evidence="1">
    <location>
        <begin position="183"/>
        <end position="330"/>
    </location>
</feature>
<dbReference type="SUPFAM" id="SSF53756">
    <property type="entry name" value="UDP-Glycosyltransferase/glycogen phosphorylase"/>
    <property type="match status" value="1"/>
</dbReference>
<dbReference type="PANTHER" id="PTHR12526:SF635">
    <property type="entry name" value="GLYCOSYL TRANSFERASE GROUP 1"/>
    <property type="match status" value="1"/>
</dbReference>
<evidence type="ECO:0000313" key="4">
    <source>
        <dbReference type="Proteomes" id="UP000522313"/>
    </source>
</evidence>
<comment type="caution">
    <text evidence="3">The sequence shown here is derived from an EMBL/GenBank/DDBJ whole genome shotgun (WGS) entry which is preliminary data.</text>
</comment>
<sequence>MRILFALPGFHRFERGAEIALLSLAAELGRAGEEVTVIGSGDARAGTPYRFLHAGSVRRERLEKLPRVPALRSDTGWEEATFAPGLLRAYRPADHDVTVTCSFPFTNWVLRRPVLGGRRPPHVFVTQNGDWPAISNDSEFRTFGCEGLVCTNPDYFERNRDRWRCALIPNGIDATRFTPGAPERARLGLPEQGPIVLMVSALIPSKRVEDGVRAVSHMPGAQLVVAGDGPEREAVDKLAGELLPGRFRRLTVAATEMPALYRSADVFLHLSKEESFGNVYIEALGCGAPVVGHDSSRLRWIVGDDAVLLDTADPVAVARALEQAIASRETLVPRGVARAATFAWLRVAAQYRAFLAEVIAAGRRA</sequence>
<organism evidence="3 4">
    <name type="scientific">Sphingomonas endophytica</name>
    <dbReference type="NCBI Taxonomy" id="869719"/>
    <lineage>
        <taxon>Bacteria</taxon>
        <taxon>Pseudomonadati</taxon>
        <taxon>Pseudomonadota</taxon>
        <taxon>Alphaproteobacteria</taxon>
        <taxon>Sphingomonadales</taxon>
        <taxon>Sphingomonadaceae</taxon>
        <taxon>Sphingomonas</taxon>
    </lineage>
</organism>
<dbReference type="InterPro" id="IPR001296">
    <property type="entry name" value="Glyco_trans_1"/>
</dbReference>
<proteinExistence type="predicted"/>